<dbReference type="RefSeq" id="WP_111277161.1">
    <property type="nucleotide sequence ID" value="NZ_QFYS01000008.1"/>
</dbReference>
<dbReference type="EMBL" id="QFYS01000008">
    <property type="protein sequence ID" value="RAK63321.1"/>
    <property type="molecule type" value="Genomic_DNA"/>
</dbReference>
<sequence length="95" mass="10885">MAMPQEGYSWVDVESYVADQTSGLHGKIHIRPVAGGAFLTDLRVECSKRMSSDYPVGTRFRIWAKLTDREGGGQFLYTSWRWRFEVLSRPDARAE</sequence>
<evidence type="ECO:0000313" key="2">
    <source>
        <dbReference type="Proteomes" id="UP000249524"/>
    </source>
</evidence>
<name>A0A328BA35_9CAUL</name>
<organism evidence="1 2">
    <name type="scientific">Phenylobacterium kunshanense</name>
    <dbReference type="NCBI Taxonomy" id="1445034"/>
    <lineage>
        <taxon>Bacteria</taxon>
        <taxon>Pseudomonadati</taxon>
        <taxon>Pseudomonadota</taxon>
        <taxon>Alphaproteobacteria</taxon>
        <taxon>Caulobacterales</taxon>
        <taxon>Caulobacteraceae</taxon>
        <taxon>Phenylobacterium</taxon>
    </lineage>
</organism>
<reference evidence="1 2" key="1">
    <citation type="submission" date="2018-05" db="EMBL/GenBank/DDBJ databases">
        <authorList>
            <person name="Lanie J.A."/>
            <person name="Ng W.-L."/>
            <person name="Kazmierczak K.M."/>
            <person name="Andrzejewski T.M."/>
            <person name="Davidsen T.M."/>
            <person name="Wayne K.J."/>
            <person name="Tettelin H."/>
            <person name="Glass J.I."/>
            <person name="Rusch D."/>
            <person name="Podicherti R."/>
            <person name="Tsui H.-C.T."/>
            <person name="Winkler M.E."/>
        </authorList>
    </citation>
    <scope>NUCLEOTIDE SEQUENCE [LARGE SCALE GENOMIC DNA]</scope>
    <source>
        <strain evidence="1 2">BUT-10</strain>
    </source>
</reference>
<dbReference type="OrthoDB" id="1260906at2"/>
<accession>A0A328BA35</accession>
<dbReference type="Proteomes" id="UP000249524">
    <property type="component" value="Unassembled WGS sequence"/>
</dbReference>
<protein>
    <submittedName>
        <fullName evidence="1">Uncharacterized protein</fullName>
    </submittedName>
</protein>
<keyword evidence="2" id="KW-1185">Reference proteome</keyword>
<comment type="caution">
    <text evidence="1">The sequence shown here is derived from an EMBL/GenBank/DDBJ whole genome shotgun (WGS) entry which is preliminary data.</text>
</comment>
<evidence type="ECO:0000313" key="1">
    <source>
        <dbReference type="EMBL" id="RAK63321.1"/>
    </source>
</evidence>
<gene>
    <name evidence="1" type="ORF">DJ019_16455</name>
</gene>
<proteinExistence type="predicted"/>
<dbReference type="AlphaFoldDB" id="A0A328BA35"/>